<dbReference type="Gene3D" id="3.30.460.90">
    <property type="match status" value="1"/>
</dbReference>
<dbReference type="HOGENOM" id="CLU_053219_0_0_1"/>
<evidence type="ECO:0000256" key="2">
    <source>
        <dbReference type="ARBA" id="ARBA00001946"/>
    </source>
</evidence>
<dbReference type="eggNOG" id="ENOG502S61H">
    <property type="taxonomic scope" value="Eukaryota"/>
</dbReference>
<keyword evidence="7" id="KW-0547">Nucleotide-binding</keyword>
<evidence type="ECO:0000256" key="11">
    <source>
        <dbReference type="ARBA" id="ARBA00023211"/>
    </source>
</evidence>
<feature type="signal peptide" evidence="12">
    <location>
        <begin position="1"/>
        <end position="30"/>
    </location>
</feature>
<keyword evidence="12" id="KW-0732">Signal</keyword>
<dbReference type="GO" id="GO:0046872">
    <property type="term" value="F:metal ion binding"/>
    <property type="evidence" value="ECO:0007669"/>
    <property type="project" value="UniProtKB-KW"/>
</dbReference>
<keyword evidence="6" id="KW-0479">Metal-binding</keyword>
<keyword evidence="4" id="KW-0808">Transferase</keyword>
<evidence type="ECO:0000259" key="14">
    <source>
        <dbReference type="Pfam" id="PF20266"/>
    </source>
</evidence>
<evidence type="ECO:0000256" key="1">
    <source>
        <dbReference type="ARBA" id="ARBA00001936"/>
    </source>
</evidence>
<proteinExistence type="inferred from homology"/>
<dbReference type="SMART" id="SM01265">
    <property type="entry name" value="Mab-21"/>
    <property type="match status" value="1"/>
</dbReference>
<evidence type="ECO:0000256" key="9">
    <source>
        <dbReference type="ARBA" id="ARBA00022842"/>
    </source>
</evidence>
<evidence type="ECO:0000256" key="3">
    <source>
        <dbReference type="ARBA" id="ARBA00008307"/>
    </source>
</evidence>
<evidence type="ECO:0000313" key="16">
    <source>
        <dbReference type="Proteomes" id="UP000014500"/>
    </source>
</evidence>
<feature type="domain" description="Mab-21-like HhH/H2TH-like" evidence="14">
    <location>
        <begin position="317"/>
        <end position="411"/>
    </location>
</feature>
<evidence type="ECO:0000259" key="13">
    <source>
        <dbReference type="Pfam" id="PF03281"/>
    </source>
</evidence>
<evidence type="ECO:0000256" key="8">
    <source>
        <dbReference type="ARBA" id="ARBA00022840"/>
    </source>
</evidence>
<dbReference type="Gene3D" id="1.10.1410.40">
    <property type="match status" value="1"/>
</dbReference>
<dbReference type="EnsemblMetazoa" id="SMAR009682-RA">
    <property type="protein sequence ID" value="SMAR009682-PA"/>
    <property type="gene ID" value="SMAR009682"/>
</dbReference>
<evidence type="ECO:0000256" key="4">
    <source>
        <dbReference type="ARBA" id="ARBA00022679"/>
    </source>
</evidence>
<organism evidence="15 16">
    <name type="scientific">Strigamia maritima</name>
    <name type="common">European centipede</name>
    <name type="synonym">Geophilus maritimus</name>
    <dbReference type="NCBI Taxonomy" id="126957"/>
    <lineage>
        <taxon>Eukaryota</taxon>
        <taxon>Metazoa</taxon>
        <taxon>Ecdysozoa</taxon>
        <taxon>Arthropoda</taxon>
        <taxon>Myriapoda</taxon>
        <taxon>Chilopoda</taxon>
        <taxon>Pleurostigmophora</taxon>
        <taxon>Geophilomorpha</taxon>
        <taxon>Linotaeniidae</taxon>
        <taxon>Strigamia</taxon>
    </lineage>
</organism>
<sequence>MARTYKCGLQLIEFILLLYSFTLLAPRIQTTNTPESCIRQDETKMPTCSHFMKPDDNTVLTKLLKQIHVQQVEMKNEESRTNYQLVEKTVNSMIAAMQKTNDLFKSMYQREVYTGSYWDGLRVKSPTEFDLNMVLRMPFKDPDVEIIMNDEVPAFLQYHLQRDVKDILALNNKKWSFQQKLVDFFDTDRNLLRPQIHSWIQSVLTTAMQSKHFTKPKGVEKITPSRGGPAFTFYITTTATNPKAKGVKIDLDLVPVIDGSKHPVPDKIYKSPRFNELNEQWFMVPKPWTGKGAGKPETYWRISFPEAEKSLLPTQGCVKILIKLFKLLRDKQKWDKIASYYIKTLFLLELDDSPDPNIWKEKHLGNLFQMMLKKLQNALEDMKLTYYFNRKANLLSGIKRSTCYNYAKRISKIISKISASPDAVLIFFA</sequence>
<name>T1J7M7_STRMM</name>
<comment type="cofactor">
    <cofactor evidence="1">
        <name>Mn(2+)</name>
        <dbReference type="ChEBI" id="CHEBI:29035"/>
    </cofactor>
</comment>
<dbReference type="InterPro" id="IPR046906">
    <property type="entry name" value="Mab-21_HhH/H2TH-like"/>
</dbReference>
<keyword evidence="10" id="KW-0342">GTP-binding</keyword>
<comment type="similarity">
    <text evidence="3">Belongs to the mab-21 family.</text>
</comment>
<keyword evidence="16" id="KW-1185">Reference proteome</keyword>
<comment type="cofactor">
    <cofactor evidence="2">
        <name>Mg(2+)</name>
        <dbReference type="ChEBI" id="CHEBI:18420"/>
    </cofactor>
</comment>
<dbReference type="EMBL" id="JH431936">
    <property type="status" value="NOT_ANNOTATED_CDS"/>
    <property type="molecule type" value="Genomic_DNA"/>
</dbReference>
<evidence type="ECO:0000256" key="10">
    <source>
        <dbReference type="ARBA" id="ARBA00023134"/>
    </source>
</evidence>
<dbReference type="GO" id="GO:0016779">
    <property type="term" value="F:nucleotidyltransferase activity"/>
    <property type="evidence" value="ECO:0007669"/>
    <property type="project" value="UniProtKB-KW"/>
</dbReference>
<dbReference type="GO" id="GO:0005525">
    <property type="term" value="F:GTP binding"/>
    <property type="evidence" value="ECO:0007669"/>
    <property type="project" value="UniProtKB-KW"/>
</dbReference>
<keyword evidence="9" id="KW-0460">Magnesium</keyword>
<keyword evidence="11" id="KW-0464">Manganese</keyword>
<evidence type="ECO:0000256" key="7">
    <source>
        <dbReference type="ARBA" id="ARBA00022741"/>
    </source>
</evidence>
<evidence type="ECO:0000256" key="5">
    <source>
        <dbReference type="ARBA" id="ARBA00022695"/>
    </source>
</evidence>
<dbReference type="GO" id="GO:0005524">
    <property type="term" value="F:ATP binding"/>
    <property type="evidence" value="ECO:0007669"/>
    <property type="project" value="UniProtKB-KW"/>
</dbReference>
<dbReference type="InterPro" id="IPR024810">
    <property type="entry name" value="MAB21L/cGLR"/>
</dbReference>
<feature type="chain" id="PRO_5004580023" evidence="12">
    <location>
        <begin position="31"/>
        <end position="429"/>
    </location>
</feature>
<evidence type="ECO:0000256" key="12">
    <source>
        <dbReference type="SAM" id="SignalP"/>
    </source>
</evidence>
<dbReference type="PANTHER" id="PTHR10656:SF42">
    <property type="entry name" value="CYCLIC GMP-AMP SYNTHASE-LIKE PROTEIN-RELATED"/>
    <property type="match status" value="1"/>
</dbReference>
<dbReference type="Pfam" id="PF20266">
    <property type="entry name" value="Mab-21_C"/>
    <property type="match status" value="1"/>
</dbReference>
<dbReference type="AlphaFoldDB" id="T1J7M7"/>
<evidence type="ECO:0000313" key="15">
    <source>
        <dbReference type="EnsemblMetazoa" id="SMAR009682-PA"/>
    </source>
</evidence>
<dbReference type="PANTHER" id="PTHR10656">
    <property type="entry name" value="CELL FATE DETERMINING PROTEIN MAB21-RELATED"/>
    <property type="match status" value="1"/>
</dbReference>
<dbReference type="OMA" id="EKTCCER"/>
<protein>
    <submittedName>
        <fullName evidence="15">Uncharacterized protein</fullName>
    </submittedName>
</protein>
<keyword evidence="5" id="KW-0548">Nucleotidyltransferase</keyword>
<reference evidence="15" key="2">
    <citation type="submission" date="2015-02" db="UniProtKB">
        <authorList>
            <consortium name="EnsemblMetazoa"/>
        </authorList>
    </citation>
    <scope>IDENTIFICATION</scope>
</reference>
<dbReference type="Proteomes" id="UP000014500">
    <property type="component" value="Unassembled WGS sequence"/>
</dbReference>
<evidence type="ECO:0000256" key="6">
    <source>
        <dbReference type="ARBA" id="ARBA00022723"/>
    </source>
</evidence>
<reference evidence="16" key="1">
    <citation type="submission" date="2011-05" db="EMBL/GenBank/DDBJ databases">
        <authorList>
            <person name="Richards S.R."/>
            <person name="Qu J."/>
            <person name="Jiang H."/>
            <person name="Jhangiani S.N."/>
            <person name="Agravi P."/>
            <person name="Goodspeed R."/>
            <person name="Gross S."/>
            <person name="Mandapat C."/>
            <person name="Jackson L."/>
            <person name="Mathew T."/>
            <person name="Pu L."/>
            <person name="Thornton R."/>
            <person name="Saada N."/>
            <person name="Wilczek-Boney K.B."/>
            <person name="Lee S."/>
            <person name="Kovar C."/>
            <person name="Wu Y."/>
            <person name="Scherer S.E."/>
            <person name="Worley K.C."/>
            <person name="Muzny D.M."/>
            <person name="Gibbs R."/>
        </authorList>
    </citation>
    <scope>NUCLEOTIDE SEQUENCE</scope>
    <source>
        <strain evidence="16">Brora</strain>
    </source>
</reference>
<feature type="domain" description="Mab-21-like nucleotidyltransferase" evidence="13">
    <location>
        <begin position="117"/>
        <end position="312"/>
    </location>
</feature>
<keyword evidence="8" id="KW-0067">ATP-binding</keyword>
<dbReference type="PhylomeDB" id="T1J7M7"/>
<dbReference type="Pfam" id="PF03281">
    <property type="entry name" value="Mab-21"/>
    <property type="match status" value="1"/>
</dbReference>
<accession>T1J7M7</accession>
<dbReference type="InterPro" id="IPR046903">
    <property type="entry name" value="Mab-21-like_nuc_Trfase"/>
</dbReference>